<accession>A0A7S3E0L0</accession>
<reference evidence="2" key="1">
    <citation type="submission" date="2021-01" db="EMBL/GenBank/DDBJ databases">
        <authorList>
            <person name="Corre E."/>
            <person name="Pelletier E."/>
            <person name="Niang G."/>
            <person name="Scheremetjew M."/>
            <person name="Finn R."/>
            <person name="Kale V."/>
            <person name="Holt S."/>
            <person name="Cochrane G."/>
            <person name="Meng A."/>
            <person name="Brown T."/>
            <person name="Cohen L."/>
        </authorList>
    </citation>
    <scope>NUCLEOTIDE SEQUENCE</scope>
    <source>
        <strain evidence="2">RCC856</strain>
    </source>
</reference>
<organism evidence="2">
    <name type="scientific">Chloropicon laureae</name>
    <dbReference type="NCBI Taxonomy" id="464258"/>
    <lineage>
        <taxon>Eukaryota</taxon>
        <taxon>Viridiplantae</taxon>
        <taxon>Chlorophyta</taxon>
        <taxon>Chloropicophyceae</taxon>
        <taxon>Chloropicales</taxon>
        <taxon>Chloropicaceae</taxon>
        <taxon>Chloropicon</taxon>
    </lineage>
</organism>
<dbReference type="EMBL" id="HBHU01002999">
    <property type="protein sequence ID" value="CAE0013625.1"/>
    <property type="molecule type" value="Transcribed_RNA"/>
</dbReference>
<dbReference type="AlphaFoldDB" id="A0A7S3E0L0"/>
<sequence length="119" mass="12851">MVGGTIPSEKSLAEEGAGVSVSLLPINGTEEEVRALREAKVEALLLKRSKKKKKKTRDSGKIKETALQPKPKQFKAAESMLPKGASKEVYASIFTSSRTEEAKETFLCRSTGARGGQLN</sequence>
<evidence type="ECO:0000313" key="2">
    <source>
        <dbReference type="EMBL" id="CAE0013625.1"/>
    </source>
</evidence>
<proteinExistence type="predicted"/>
<gene>
    <name evidence="2" type="ORF">CLAU1311_LOCUS1980</name>
</gene>
<protein>
    <submittedName>
        <fullName evidence="2">Uncharacterized protein</fullName>
    </submittedName>
</protein>
<feature type="region of interest" description="Disordered" evidence="1">
    <location>
        <begin position="47"/>
        <end position="75"/>
    </location>
</feature>
<feature type="compositionally biased region" description="Basic residues" evidence="1">
    <location>
        <begin position="47"/>
        <end position="56"/>
    </location>
</feature>
<evidence type="ECO:0000256" key="1">
    <source>
        <dbReference type="SAM" id="MobiDB-lite"/>
    </source>
</evidence>
<name>A0A7S3E0L0_9CHLO</name>